<dbReference type="eggNOG" id="KOG0306">
    <property type="taxonomic scope" value="Eukaryota"/>
</dbReference>
<dbReference type="PROSITE" id="PS50082">
    <property type="entry name" value="WD_REPEATS_2"/>
    <property type="match status" value="3"/>
</dbReference>
<dbReference type="GO" id="GO:0030490">
    <property type="term" value="P:maturation of SSU-rRNA"/>
    <property type="evidence" value="ECO:0000318"/>
    <property type="project" value="GO_Central"/>
</dbReference>
<dbReference type="PANTHER" id="PTHR19853:SF0">
    <property type="entry name" value="WD REPEAT-CONTAINING PROTEIN 3"/>
    <property type="match status" value="1"/>
</dbReference>
<dbReference type="VEuPathDB" id="TriTrypDB:LMJSD75_140011200"/>
<dbReference type="STRING" id="5664.Q4QFS8"/>
<feature type="compositionally biased region" description="Gly residues" evidence="4">
    <location>
        <begin position="49"/>
        <end position="59"/>
    </location>
</feature>
<dbReference type="GeneID" id="5650257"/>
<keyword evidence="1 3" id="KW-0853">WD repeat</keyword>
<feature type="region of interest" description="Disordered" evidence="4">
    <location>
        <begin position="733"/>
        <end position="762"/>
    </location>
</feature>
<dbReference type="VEuPathDB" id="TriTrypDB:LMJFC_140011500"/>
<dbReference type="HOGENOM" id="CLU_273255_0_0_1"/>
<dbReference type="Gene3D" id="2.130.10.10">
    <property type="entry name" value="YVTN repeat-like/Quinoprotein amine dehydrogenase"/>
    <property type="match status" value="4"/>
</dbReference>
<dbReference type="VEuPathDB" id="TriTrypDB:LMJLV39_140011600"/>
<dbReference type="InterPro" id="IPR011047">
    <property type="entry name" value="Quinoprotein_ADH-like_sf"/>
</dbReference>
<dbReference type="SUPFAM" id="SSF50978">
    <property type="entry name" value="WD40 repeat-like"/>
    <property type="match status" value="1"/>
</dbReference>
<reference evidence="5 6" key="2">
    <citation type="journal article" date="2011" name="Genome Res.">
        <title>Chromosome and gene copy number variation allow major structural change between species and strains of Leishmania.</title>
        <authorList>
            <person name="Rogers M.B."/>
            <person name="Hilley J.D."/>
            <person name="Dickens N.J."/>
            <person name="Wilkes J."/>
            <person name="Bates P.A."/>
            <person name="Depledge D.P."/>
            <person name="Harris D."/>
            <person name="Her Y."/>
            <person name="Herzyk P."/>
            <person name="Imamura H."/>
            <person name="Otto T.D."/>
            <person name="Sanders M."/>
            <person name="Seeger K."/>
            <person name="Dujardin J.C."/>
            <person name="Berriman M."/>
            <person name="Smith D.F."/>
            <person name="Hertz-Fowler C."/>
            <person name="Mottram J.C."/>
        </authorList>
    </citation>
    <scope>NUCLEOTIDE SEQUENCE [LARGE SCALE GENOMIC DNA]</scope>
    <source>
        <strain evidence="6">MHOM/IL/81/Friedlin</strain>
    </source>
</reference>
<dbReference type="SMART" id="SM00320">
    <property type="entry name" value="WD40"/>
    <property type="match status" value="11"/>
</dbReference>
<dbReference type="InterPro" id="IPR036322">
    <property type="entry name" value="WD40_repeat_dom_sf"/>
</dbReference>
<dbReference type="SUPFAM" id="SSF50998">
    <property type="entry name" value="Quinoprotein alcohol dehydrogenase-like"/>
    <property type="match status" value="1"/>
</dbReference>
<evidence type="ECO:0000256" key="4">
    <source>
        <dbReference type="SAM" id="MobiDB-lite"/>
    </source>
</evidence>
<dbReference type="KEGG" id="lma:LMJF_14_0570"/>
<feature type="region of interest" description="Disordered" evidence="4">
    <location>
        <begin position="414"/>
        <end position="487"/>
    </location>
</feature>
<accession>Q4QFS8</accession>
<gene>
    <name evidence="5" type="ORF">LMJF_14_0570</name>
</gene>
<feature type="repeat" description="WD" evidence="3">
    <location>
        <begin position="268"/>
        <end position="294"/>
    </location>
</feature>
<feature type="compositionally biased region" description="Acidic residues" evidence="4">
    <location>
        <begin position="465"/>
        <end position="480"/>
    </location>
</feature>
<dbReference type="GO" id="GO:0005730">
    <property type="term" value="C:nucleolus"/>
    <property type="evidence" value="ECO:0000266"/>
    <property type="project" value="GeneDB"/>
</dbReference>
<feature type="repeat" description="WD" evidence="3">
    <location>
        <begin position="815"/>
        <end position="846"/>
    </location>
</feature>
<keyword evidence="6" id="KW-1185">Reference proteome</keyword>
<dbReference type="InterPro" id="IPR001680">
    <property type="entry name" value="WD40_rpt"/>
</dbReference>
<dbReference type="GO" id="GO:0030515">
    <property type="term" value="F:snoRNA binding"/>
    <property type="evidence" value="ECO:0000318"/>
    <property type="project" value="GO_Central"/>
</dbReference>
<name>Q4QFS8_LEIMA</name>
<evidence type="ECO:0000256" key="2">
    <source>
        <dbReference type="ARBA" id="ARBA00022737"/>
    </source>
</evidence>
<dbReference type="GO" id="GO:0032040">
    <property type="term" value="C:small-subunit processome"/>
    <property type="evidence" value="ECO:0000318"/>
    <property type="project" value="GO_Central"/>
</dbReference>
<dbReference type="InParanoid" id="Q4QFS8"/>
<evidence type="ECO:0000313" key="5">
    <source>
        <dbReference type="EMBL" id="CAJ02918.1"/>
    </source>
</evidence>
<sequence length="1179" mass="126937">MVEKTYLRYVVGPQGGAVVSNASLAMDAAVVPSRYAAAGSSARPRTGSLGRGSRGGSSYGRGEHATSGRAALSPVVATSAAAIFVPSLEAVRVYSVRSGELLHTLIPAEAKMPVEVTTLHVVPMEANQRGSKFSADADAHSGSGTAMQQYSTGWMLFVGYSNGCVAVFSCSAANNYGLPVCRFYALGHRVDTQVLAVAVDSPRSTLCSAGQDTDITVWDLVSQEASFRLRGHRGGVVALAMVPSLSMRTGTVGDMGGSSGNASGTACDRTLLLSGSADGLVKTWDLTLRQCLHTVIASDTQVTAMVADSQGRRLYCGLRENYLKVYNTEPLLASASQAAAEQSSAANARNGTAAEAQLEDGAILDHGTVPRKYHKPITALDFSHDSAFMVGCTSRTVEVFHMLTAEEVKRKLYRKRKRRRGPGAAPAKAGAAVGGAEVVDKEASAGSGRQAGKKASRKKSKMDDTVAEDDGTQDGDEDDAAPSHGGTTASAATVVAATAAEEVVSLRAFFLPQKIRSVCFVPPTSREQLSEADTLHIAVTYSNNTMETFTTTLTTSDREGASVLTLTDLRPRHTFDWKGHHSDIRELAFVDTDTALLSISREKVMMWSLTVKEDLFDSDHLDHHDFYDAKEANLARVDFKGALNNVGSVDVEDATCMSAISSLLCCVGQQDGSVLLLDVASSAVLFREPAIHVGGVKNTVRKPDGAGFVTLGADRRLLLWSIGLTEDKKNVQSAGSRGAAKKTRMTGADRDDDDDAVTAGAGGSGATLLQEQEIELTEVPLCAAFSPDSRFFGVGLQNNNVQLFFADTMKPYLSLFGHKLPPTSLSFSTDGTLVASVGMDKSLRFWGTDFGDCHRAIHAHDDYITQVEFLEDTHYVFTVSMDGSVKQWDGDNWTMIQLFRQHQRGLWAVSVTANGTCVATAGADRCIRCFLRTQDIVFPHEEEERMAQEAMDEEAAKRAALQKLDGADVNGTGAAEVGIAGQQTATTAEAAERLMEALDIVNVEQQRKQCGDDTTPRHPMLLNMSEWEFLWSTIETIRPSELRYTLLSLTSIHVDALLTALESMLTEKAVLNYEMASKMILALVMMPAESGSTQGLRAAAIRGEVSEVQGARRLAVLRRRISEGLDESVSRMDYSVAGLQLVRQYLEDTEKIKFFDCSKVQGYKRKYHSRALSPSEDKH</sequence>
<organism evidence="5 6">
    <name type="scientific">Leishmania major</name>
    <dbReference type="NCBI Taxonomy" id="5664"/>
    <lineage>
        <taxon>Eukaryota</taxon>
        <taxon>Discoba</taxon>
        <taxon>Euglenozoa</taxon>
        <taxon>Kinetoplastea</taxon>
        <taxon>Metakinetoplastina</taxon>
        <taxon>Trypanosomatida</taxon>
        <taxon>Trypanosomatidae</taxon>
        <taxon>Leishmaniinae</taxon>
        <taxon>Leishmania</taxon>
    </lineage>
</organism>
<feature type="repeat" description="WD" evidence="3">
    <location>
        <begin position="857"/>
        <end position="889"/>
    </location>
</feature>
<dbReference type="AlphaFoldDB" id="Q4QFS8"/>
<dbReference type="Pfam" id="PF25172">
    <property type="entry name" value="Beta-prop_WDR3_2nd"/>
    <property type="match status" value="1"/>
</dbReference>
<dbReference type="RefSeq" id="XP_001687656.1">
    <property type="nucleotide sequence ID" value="XM_001687604.1"/>
</dbReference>
<dbReference type="FunFam" id="2.130.10.10:FF:002401">
    <property type="entry name" value="Uncharacterized protein"/>
    <property type="match status" value="1"/>
</dbReference>
<dbReference type="EMBL" id="FR796410">
    <property type="protein sequence ID" value="CAJ02918.1"/>
    <property type="molecule type" value="Genomic_DNA"/>
</dbReference>
<evidence type="ECO:0000313" key="6">
    <source>
        <dbReference type="Proteomes" id="UP000000542"/>
    </source>
</evidence>
<evidence type="ECO:0000256" key="3">
    <source>
        <dbReference type="PROSITE-ProRule" id="PRU00221"/>
    </source>
</evidence>
<evidence type="ECO:0000256" key="1">
    <source>
        <dbReference type="ARBA" id="ARBA00022574"/>
    </source>
</evidence>
<reference evidence="5 6" key="1">
    <citation type="journal article" date="2005" name="Science">
        <title>The genome of the kinetoplastid parasite, Leishmania major.</title>
        <authorList>
            <person name="Ivens A.C."/>
            <person name="Peacock C.S."/>
            <person name="Worthey E.A."/>
            <person name="Murphy L."/>
            <person name="Aggarwal G."/>
            <person name="Berriman M."/>
            <person name="Sisk E."/>
            <person name="Rajandream M.A."/>
            <person name="Adlem E."/>
            <person name="Aert R."/>
            <person name="Anupama A."/>
            <person name="Apostolou Z."/>
            <person name="Attipoe P."/>
            <person name="Bason N."/>
            <person name="Bauser C."/>
            <person name="Beck A."/>
            <person name="Beverley S.M."/>
            <person name="Bianchettin G."/>
            <person name="Borzym K."/>
            <person name="Bothe G."/>
            <person name="Bruschi C.V."/>
            <person name="Collins M."/>
            <person name="Cadag E."/>
            <person name="Ciarloni L."/>
            <person name="Clayton C."/>
            <person name="Coulson R.M."/>
            <person name="Cronin A."/>
            <person name="Cruz A.K."/>
            <person name="Davies R.M."/>
            <person name="De Gaudenzi J."/>
            <person name="Dobson D.E."/>
            <person name="Duesterhoeft A."/>
            <person name="Fazelina G."/>
            <person name="Fosker N."/>
            <person name="Frasch A.C."/>
            <person name="Fraser A."/>
            <person name="Fuchs M."/>
            <person name="Gabel C."/>
            <person name="Goble A."/>
            <person name="Goffeau A."/>
            <person name="Harris D."/>
            <person name="Hertz-Fowler C."/>
            <person name="Hilbert H."/>
            <person name="Horn D."/>
            <person name="Huang Y."/>
            <person name="Klages S."/>
            <person name="Knights A."/>
            <person name="Kube M."/>
            <person name="Larke N."/>
            <person name="Litvin L."/>
            <person name="Lord A."/>
            <person name="Louie T."/>
            <person name="Marra M."/>
            <person name="Masuy D."/>
            <person name="Matthews K."/>
            <person name="Michaeli S."/>
            <person name="Mottram J.C."/>
            <person name="Muller-Auer S."/>
            <person name="Munden H."/>
            <person name="Nelson S."/>
            <person name="Norbertczak H."/>
            <person name="Oliver K."/>
            <person name="O'neil S."/>
            <person name="Pentony M."/>
            <person name="Pohl T.M."/>
            <person name="Price C."/>
            <person name="Purnelle B."/>
            <person name="Quail M.A."/>
            <person name="Rabbinowitsch E."/>
            <person name="Reinhardt R."/>
            <person name="Rieger M."/>
            <person name="Rinta J."/>
            <person name="Robben J."/>
            <person name="Robertson L."/>
            <person name="Ruiz J.C."/>
            <person name="Rutter S."/>
            <person name="Saunders D."/>
            <person name="Schafer M."/>
            <person name="Schein J."/>
            <person name="Schwartz D.C."/>
            <person name="Seeger K."/>
            <person name="Seyler A."/>
            <person name="Sharp S."/>
            <person name="Shin H."/>
            <person name="Sivam D."/>
            <person name="Squares R."/>
            <person name="Squares S."/>
            <person name="Tosato V."/>
            <person name="Vogt C."/>
            <person name="Volckaert G."/>
            <person name="Wambutt R."/>
            <person name="Warren T."/>
            <person name="Wedler H."/>
            <person name="Woodward J."/>
            <person name="Zhou S."/>
            <person name="Zimmermann W."/>
            <person name="Smith D.F."/>
            <person name="Blackwell J.M."/>
            <person name="Stuart K.D."/>
            <person name="Barrell B."/>
            <person name="Myler P.J."/>
        </authorList>
    </citation>
    <scope>NUCLEOTIDE SEQUENCE [LARGE SCALE GENOMIC DNA]</scope>
    <source>
        <strain evidence="6">MHOM/IL/81/Friedlin</strain>
    </source>
</reference>
<dbReference type="GO" id="GO:0034388">
    <property type="term" value="C:Pwp2p-containing subcomplex of 90S preribosome"/>
    <property type="evidence" value="ECO:0000318"/>
    <property type="project" value="GO_Central"/>
</dbReference>
<dbReference type="FunCoup" id="Q4QFS8">
    <property type="interactions" value="587"/>
</dbReference>
<protein>
    <submittedName>
        <fullName evidence="5">Uncharacterized protein</fullName>
    </submittedName>
</protein>
<dbReference type="PANTHER" id="PTHR19853">
    <property type="entry name" value="WD REPEAT CONTAINING PROTEIN 3 WDR3"/>
    <property type="match status" value="1"/>
</dbReference>
<dbReference type="PROSITE" id="PS50294">
    <property type="entry name" value="WD_REPEATS_REGION"/>
    <property type="match status" value="2"/>
</dbReference>
<feature type="region of interest" description="Disordered" evidence="4">
    <location>
        <begin position="40"/>
        <end position="65"/>
    </location>
</feature>
<dbReference type="VEuPathDB" id="TriTrypDB:LmjF.14.0570"/>
<dbReference type="Proteomes" id="UP000000542">
    <property type="component" value="Chromosome 14"/>
</dbReference>
<keyword evidence="2" id="KW-0677">Repeat</keyword>
<feature type="compositionally biased region" description="Basic residues" evidence="4">
    <location>
        <begin position="451"/>
        <end position="460"/>
    </location>
</feature>
<dbReference type="InterPro" id="IPR051570">
    <property type="entry name" value="TBC1_cilium_biogenesis"/>
</dbReference>
<dbReference type="GO" id="GO:0005739">
    <property type="term" value="C:mitochondrion"/>
    <property type="evidence" value="ECO:0000266"/>
    <property type="project" value="GeneDB"/>
</dbReference>
<feature type="compositionally biased region" description="Low complexity" evidence="4">
    <location>
        <begin position="422"/>
        <end position="437"/>
    </location>
</feature>
<dbReference type="OMA" id="MNIPLTC"/>
<proteinExistence type="predicted"/>
<dbReference type="InterPro" id="IPR015943">
    <property type="entry name" value="WD40/YVTN_repeat-like_dom_sf"/>
</dbReference>